<protein>
    <submittedName>
        <fullName evidence="2">Uncharacterized protein</fullName>
    </submittedName>
</protein>
<feature type="region of interest" description="Disordered" evidence="1">
    <location>
        <begin position="1"/>
        <end position="85"/>
    </location>
</feature>
<dbReference type="EMBL" id="CAQQ02119518">
    <property type="status" value="NOT_ANNOTATED_CDS"/>
    <property type="molecule type" value="Genomic_DNA"/>
</dbReference>
<feature type="compositionally biased region" description="Low complexity" evidence="1">
    <location>
        <begin position="1"/>
        <end position="11"/>
    </location>
</feature>
<reference evidence="2" key="2">
    <citation type="submission" date="2015-06" db="UniProtKB">
        <authorList>
            <consortium name="EnsemblMetazoa"/>
        </authorList>
    </citation>
    <scope>IDENTIFICATION</scope>
</reference>
<reference evidence="3" key="1">
    <citation type="submission" date="2013-02" db="EMBL/GenBank/DDBJ databases">
        <authorList>
            <person name="Hughes D."/>
        </authorList>
    </citation>
    <scope>NUCLEOTIDE SEQUENCE</scope>
    <source>
        <strain>Durham</strain>
        <strain evidence="3">NC isolate 2 -- Noor lab</strain>
    </source>
</reference>
<feature type="compositionally biased region" description="Low complexity" evidence="1">
    <location>
        <begin position="127"/>
        <end position="140"/>
    </location>
</feature>
<proteinExistence type="predicted"/>
<feature type="region of interest" description="Disordered" evidence="1">
    <location>
        <begin position="127"/>
        <end position="166"/>
    </location>
</feature>
<evidence type="ECO:0000313" key="2">
    <source>
        <dbReference type="EnsemblMetazoa" id="MESCA008895-PA"/>
    </source>
</evidence>
<evidence type="ECO:0000256" key="1">
    <source>
        <dbReference type="SAM" id="MobiDB-lite"/>
    </source>
</evidence>
<feature type="compositionally biased region" description="Low complexity" evidence="1">
    <location>
        <begin position="55"/>
        <end position="72"/>
    </location>
</feature>
<feature type="compositionally biased region" description="Polar residues" evidence="1">
    <location>
        <begin position="45"/>
        <end position="54"/>
    </location>
</feature>
<accession>T1GYG8</accession>
<dbReference type="Proteomes" id="UP000015102">
    <property type="component" value="Unassembled WGS sequence"/>
</dbReference>
<organism evidence="2 3">
    <name type="scientific">Megaselia scalaris</name>
    <name type="common">Humpbacked fly</name>
    <name type="synonym">Phora scalaris</name>
    <dbReference type="NCBI Taxonomy" id="36166"/>
    <lineage>
        <taxon>Eukaryota</taxon>
        <taxon>Metazoa</taxon>
        <taxon>Ecdysozoa</taxon>
        <taxon>Arthropoda</taxon>
        <taxon>Hexapoda</taxon>
        <taxon>Insecta</taxon>
        <taxon>Pterygota</taxon>
        <taxon>Neoptera</taxon>
        <taxon>Endopterygota</taxon>
        <taxon>Diptera</taxon>
        <taxon>Brachycera</taxon>
        <taxon>Muscomorpha</taxon>
        <taxon>Platypezoidea</taxon>
        <taxon>Phoridae</taxon>
        <taxon>Megaseliini</taxon>
        <taxon>Megaselia</taxon>
    </lineage>
</organism>
<sequence length="166" mass="18294">MDTMSTTSSSTPPITFNSLQRRRSSVHHHPPLQQQHTQNNNVNVATLQSVSVPRQQQQQQQQQQQPLQQPHQSGLRGENATATSASKLSLNISSYNIKTELDSGALPAKPLLRSQYSRSSNALYMDSSSSELLTSSNLQLDQKGNHHSSLARPNVHSFPQIASVES</sequence>
<feature type="compositionally biased region" description="Basic residues" evidence="1">
    <location>
        <begin position="20"/>
        <end position="30"/>
    </location>
</feature>
<dbReference type="AlphaFoldDB" id="T1GYG8"/>
<evidence type="ECO:0000313" key="3">
    <source>
        <dbReference type="Proteomes" id="UP000015102"/>
    </source>
</evidence>
<dbReference type="EnsemblMetazoa" id="MESCA008895-RA">
    <property type="protein sequence ID" value="MESCA008895-PA"/>
    <property type="gene ID" value="MESCA008895"/>
</dbReference>
<keyword evidence="3" id="KW-1185">Reference proteome</keyword>
<feature type="compositionally biased region" description="Low complexity" evidence="1">
    <location>
        <begin position="31"/>
        <end position="44"/>
    </location>
</feature>
<dbReference type="HOGENOM" id="CLU_1604593_0_0_1"/>
<name>T1GYG8_MEGSC</name>